<protein>
    <submittedName>
        <fullName evidence="2">Uncharacterized protein</fullName>
    </submittedName>
</protein>
<evidence type="ECO:0000256" key="1">
    <source>
        <dbReference type="SAM" id="MobiDB-lite"/>
    </source>
</evidence>
<feature type="compositionally biased region" description="Polar residues" evidence="1">
    <location>
        <begin position="84"/>
        <end position="106"/>
    </location>
</feature>
<evidence type="ECO:0000313" key="3">
    <source>
        <dbReference type="Proteomes" id="UP000324222"/>
    </source>
</evidence>
<dbReference type="Proteomes" id="UP000324222">
    <property type="component" value="Unassembled WGS sequence"/>
</dbReference>
<evidence type="ECO:0000313" key="2">
    <source>
        <dbReference type="EMBL" id="MPC98048.1"/>
    </source>
</evidence>
<sequence length="106" mass="11164">MSYTASWPQACHLAHNPYRNPHLALHSDTLAYLSHPKNNVALEKNVVHAAPVYPTAEATTTATLPLRVREDMSGGGGMAGSSGYTITARRTSPTALSSCGNQGSIS</sequence>
<keyword evidence="3" id="KW-1185">Reference proteome</keyword>
<reference evidence="2 3" key="1">
    <citation type="submission" date="2019-05" db="EMBL/GenBank/DDBJ databases">
        <title>Another draft genome of Portunus trituberculatus and its Hox gene families provides insights of decapod evolution.</title>
        <authorList>
            <person name="Jeong J.-H."/>
            <person name="Song I."/>
            <person name="Kim S."/>
            <person name="Choi T."/>
            <person name="Kim D."/>
            <person name="Ryu S."/>
            <person name="Kim W."/>
        </authorList>
    </citation>
    <scope>NUCLEOTIDE SEQUENCE [LARGE SCALE GENOMIC DNA]</scope>
    <source>
        <tissue evidence="2">Muscle</tissue>
    </source>
</reference>
<organism evidence="2 3">
    <name type="scientific">Portunus trituberculatus</name>
    <name type="common">Swimming crab</name>
    <name type="synonym">Neptunus trituberculatus</name>
    <dbReference type="NCBI Taxonomy" id="210409"/>
    <lineage>
        <taxon>Eukaryota</taxon>
        <taxon>Metazoa</taxon>
        <taxon>Ecdysozoa</taxon>
        <taxon>Arthropoda</taxon>
        <taxon>Crustacea</taxon>
        <taxon>Multicrustacea</taxon>
        <taxon>Malacostraca</taxon>
        <taxon>Eumalacostraca</taxon>
        <taxon>Eucarida</taxon>
        <taxon>Decapoda</taxon>
        <taxon>Pleocyemata</taxon>
        <taxon>Brachyura</taxon>
        <taxon>Eubrachyura</taxon>
        <taxon>Portunoidea</taxon>
        <taxon>Portunidae</taxon>
        <taxon>Portuninae</taxon>
        <taxon>Portunus</taxon>
    </lineage>
</organism>
<dbReference type="EMBL" id="VSRR010112490">
    <property type="protein sequence ID" value="MPC98048.1"/>
    <property type="molecule type" value="Genomic_DNA"/>
</dbReference>
<feature type="region of interest" description="Disordered" evidence="1">
    <location>
        <begin position="70"/>
        <end position="106"/>
    </location>
</feature>
<comment type="caution">
    <text evidence="2">The sequence shown here is derived from an EMBL/GenBank/DDBJ whole genome shotgun (WGS) entry which is preliminary data.</text>
</comment>
<proteinExistence type="predicted"/>
<name>A0A5B7JYP0_PORTR</name>
<dbReference type="AlphaFoldDB" id="A0A5B7JYP0"/>
<accession>A0A5B7JYP0</accession>
<gene>
    <name evidence="2" type="ORF">E2C01_093399</name>
</gene>